<dbReference type="Proteomes" id="UP001234178">
    <property type="component" value="Unassembled WGS sequence"/>
</dbReference>
<sequence>MNLKFHFPSKNENETDCLPARTIGEMGNKESVEFITTSGSGPGTAVGDPSKAVMRTSLSMEPTPGTNDEEEVDVELPPPMPLVSTATSVGQQHNSSDNSSATPLASLHSQPEFLMIRFVVWLICVGLWASGIRLKNTSATLAIV</sequence>
<keyword evidence="4" id="KW-1185">Reference proteome</keyword>
<keyword evidence="2" id="KW-1133">Transmembrane helix</keyword>
<proteinExistence type="predicted"/>
<name>A0ABR0B3Z6_9CRUS</name>
<accession>A0ABR0B3Z6</accession>
<feature type="compositionally biased region" description="Polar residues" evidence="1">
    <location>
        <begin position="84"/>
        <end position="103"/>
    </location>
</feature>
<protein>
    <submittedName>
        <fullName evidence="3">Uncharacterized protein</fullName>
    </submittedName>
</protein>
<feature type="region of interest" description="Disordered" evidence="1">
    <location>
        <begin position="58"/>
        <end position="103"/>
    </location>
</feature>
<keyword evidence="2" id="KW-0812">Transmembrane</keyword>
<reference evidence="3 4" key="1">
    <citation type="journal article" date="2023" name="Nucleic Acids Res.">
        <title>The hologenome of Daphnia magna reveals possible DNA methylation and microbiome-mediated evolution of the host genome.</title>
        <authorList>
            <person name="Chaturvedi A."/>
            <person name="Li X."/>
            <person name="Dhandapani V."/>
            <person name="Marshall H."/>
            <person name="Kissane S."/>
            <person name="Cuenca-Cambronero M."/>
            <person name="Asole G."/>
            <person name="Calvet F."/>
            <person name="Ruiz-Romero M."/>
            <person name="Marangio P."/>
            <person name="Guigo R."/>
            <person name="Rago D."/>
            <person name="Mirbahai L."/>
            <person name="Eastwood N."/>
            <person name="Colbourne J.K."/>
            <person name="Zhou J."/>
            <person name="Mallon E."/>
            <person name="Orsini L."/>
        </authorList>
    </citation>
    <scope>NUCLEOTIDE SEQUENCE [LARGE SCALE GENOMIC DNA]</scope>
    <source>
        <strain evidence="3">LRV0_1</strain>
    </source>
</reference>
<evidence type="ECO:0000313" key="3">
    <source>
        <dbReference type="EMBL" id="KAK4036426.1"/>
    </source>
</evidence>
<evidence type="ECO:0000313" key="4">
    <source>
        <dbReference type="Proteomes" id="UP001234178"/>
    </source>
</evidence>
<keyword evidence="2" id="KW-0472">Membrane</keyword>
<evidence type="ECO:0000256" key="2">
    <source>
        <dbReference type="SAM" id="Phobius"/>
    </source>
</evidence>
<evidence type="ECO:0000256" key="1">
    <source>
        <dbReference type="SAM" id="MobiDB-lite"/>
    </source>
</evidence>
<gene>
    <name evidence="3" type="ORF">OUZ56_028481</name>
</gene>
<comment type="caution">
    <text evidence="3">The sequence shown here is derived from an EMBL/GenBank/DDBJ whole genome shotgun (WGS) entry which is preliminary data.</text>
</comment>
<dbReference type="EMBL" id="JAOYFB010000040">
    <property type="protein sequence ID" value="KAK4036426.1"/>
    <property type="molecule type" value="Genomic_DNA"/>
</dbReference>
<feature type="transmembrane region" description="Helical" evidence="2">
    <location>
        <begin position="114"/>
        <end position="132"/>
    </location>
</feature>
<organism evidence="3 4">
    <name type="scientific">Daphnia magna</name>
    <dbReference type="NCBI Taxonomy" id="35525"/>
    <lineage>
        <taxon>Eukaryota</taxon>
        <taxon>Metazoa</taxon>
        <taxon>Ecdysozoa</taxon>
        <taxon>Arthropoda</taxon>
        <taxon>Crustacea</taxon>
        <taxon>Branchiopoda</taxon>
        <taxon>Diplostraca</taxon>
        <taxon>Cladocera</taxon>
        <taxon>Anomopoda</taxon>
        <taxon>Daphniidae</taxon>
        <taxon>Daphnia</taxon>
    </lineage>
</organism>